<organism evidence="2 3">
    <name type="scientific">Aneurinibacillus aneurinilyticus ATCC 12856</name>
    <dbReference type="NCBI Taxonomy" id="649747"/>
    <lineage>
        <taxon>Bacteria</taxon>
        <taxon>Bacillati</taxon>
        <taxon>Bacillota</taxon>
        <taxon>Bacilli</taxon>
        <taxon>Bacillales</taxon>
        <taxon>Paenibacillaceae</taxon>
        <taxon>Aneurinibacillus group</taxon>
        <taxon>Aneurinibacillus</taxon>
    </lineage>
</organism>
<sequence length="50" mass="5361">MKDRKTREHTSGGPAKHLGSPGEGGSCRFFRPPSFSSDAIGIKQIFISSP</sequence>
<accession>U1YII3</accession>
<feature type="compositionally biased region" description="Basic and acidic residues" evidence="1">
    <location>
        <begin position="1"/>
        <end position="10"/>
    </location>
</feature>
<comment type="caution">
    <text evidence="2">The sequence shown here is derived from an EMBL/GenBank/DDBJ whole genome shotgun (WGS) entry which is preliminary data.</text>
</comment>
<gene>
    <name evidence="2" type="ORF">HMPREF0083_01304</name>
</gene>
<dbReference type="PATRIC" id="fig|649747.3.peg.1178"/>
<evidence type="ECO:0000256" key="1">
    <source>
        <dbReference type="SAM" id="MobiDB-lite"/>
    </source>
</evidence>
<proteinExistence type="predicted"/>
<evidence type="ECO:0000313" key="2">
    <source>
        <dbReference type="EMBL" id="ERI10601.1"/>
    </source>
</evidence>
<evidence type="ECO:0000313" key="3">
    <source>
        <dbReference type="Proteomes" id="UP000016511"/>
    </source>
</evidence>
<dbReference type="HOGENOM" id="CLU_3113982_0_0_9"/>
<dbReference type="EMBL" id="AWSJ01000089">
    <property type="protein sequence ID" value="ERI10601.1"/>
    <property type="molecule type" value="Genomic_DNA"/>
</dbReference>
<dbReference type="AlphaFoldDB" id="U1YII3"/>
<keyword evidence="3" id="KW-1185">Reference proteome</keyword>
<dbReference type="Proteomes" id="UP000016511">
    <property type="component" value="Unassembled WGS sequence"/>
</dbReference>
<reference evidence="2 3" key="1">
    <citation type="submission" date="2013-08" db="EMBL/GenBank/DDBJ databases">
        <authorList>
            <person name="Weinstock G."/>
            <person name="Sodergren E."/>
            <person name="Wylie T."/>
            <person name="Fulton L."/>
            <person name="Fulton R."/>
            <person name="Fronick C."/>
            <person name="O'Laughlin M."/>
            <person name="Godfrey J."/>
            <person name="Miner T."/>
            <person name="Herter B."/>
            <person name="Appelbaum E."/>
            <person name="Cordes M."/>
            <person name="Lek S."/>
            <person name="Wollam A."/>
            <person name="Pepin K.H."/>
            <person name="Palsikar V.B."/>
            <person name="Mitreva M."/>
            <person name="Wilson R.K."/>
        </authorList>
    </citation>
    <scope>NUCLEOTIDE SEQUENCE [LARGE SCALE GENOMIC DNA]</scope>
    <source>
        <strain evidence="2 3">ATCC 12856</strain>
    </source>
</reference>
<dbReference type="STRING" id="649747.HMPREF0083_01304"/>
<feature type="region of interest" description="Disordered" evidence="1">
    <location>
        <begin position="1"/>
        <end position="31"/>
    </location>
</feature>
<protein>
    <submittedName>
        <fullName evidence="2">Uncharacterized protein</fullName>
    </submittedName>
</protein>
<name>U1YII3_ANEAE</name>